<dbReference type="Pfam" id="PF13560">
    <property type="entry name" value="HTH_31"/>
    <property type="match status" value="1"/>
</dbReference>
<dbReference type="RefSeq" id="WP_141006898.1">
    <property type="nucleotide sequence ID" value="NZ_BAAAOR010000023.1"/>
</dbReference>
<name>A0ABN2AJP3_9ACTN</name>
<sequence>MAGTIIARARRDSGLSQRELARRAGTSQPTLSTYETGGKSPTLAVAERIVNTSGYDLELTPRVGFTRTPGARGEPYAVPDRLWRLDLADAFARVVLPGHLHWSGPSREFDLGDRGDRGRVYEIVLREGEPTDLATYVDGALLVDLWSDLVLPRELRAAWEPVIVRYRRHDA</sequence>
<feature type="region of interest" description="Disordered" evidence="1">
    <location>
        <begin position="10"/>
        <end position="38"/>
    </location>
</feature>
<reference evidence="3 4" key="1">
    <citation type="journal article" date="2019" name="Int. J. Syst. Evol. Microbiol.">
        <title>The Global Catalogue of Microorganisms (GCM) 10K type strain sequencing project: providing services to taxonomists for standard genome sequencing and annotation.</title>
        <authorList>
            <consortium name="The Broad Institute Genomics Platform"/>
            <consortium name="The Broad Institute Genome Sequencing Center for Infectious Disease"/>
            <person name="Wu L."/>
            <person name="Ma J."/>
        </authorList>
    </citation>
    <scope>NUCLEOTIDE SEQUENCE [LARGE SCALE GENOMIC DNA]</scope>
    <source>
        <strain evidence="3 4">JCM 14942</strain>
    </source>
</reference>
<dbReference type="Gene3D" id="1.10.260.40">
    <property type="entry name" value="lambda repressor-like DNA-binding domains"/>
    <property type="match status" value="1"/>
</dbReference>
<dbReference type="SMART" id="SM00530">
    <property type="entry name" value="HTH_XRE"/>
    <property type="match status" value="1"/>
</dbReference>
<dbReference type="InterPro" id="IPR001387">
    <property type="entry name" value="Cro/C1-type_HTH"/>
</dbReference>
<dbReference type="PROSITE" id="PS50943">
    <property type="entry name" value="HTH_CROC1"/>
    <property type="match status" value="1"/>
</dbReference>
<gene>
    <name evidence="3" type="ORF">GCM10009788_25480</name>
</gene>
<evidence type="ECO:0000313" key="4">
    <source>
        <dbReference type="Proteomes" id="UP001500842"/>
    </source>
</evidence>
<dbReference type="SUPFAM" id="SSF47413">
    <property type="entry name" value="lambda repressor-like DNA-binding domains"/>
    <property type="match status" value="1"/>
</dbReference>
<evidence type="ECO:0000313" key="3">
    <source>
        <dbReference type="EMBL" id="GAA1520503.1"/>
    </source>
</evidence>
<feature type="compositionally biased region" description="Polar residues" evidence="1">
    <location>
        <begin position="25"/>
        <end position="35"/>
    </location>
</feature>
<protein>
    <recommendedName>
        <fullName evidence="2">HTH cro/C1-type domain-containing protein</fullName>
    </recommendedName>
</protein>
<dbReference type="CDD" id="cd00093">
    <property type="entry name" value="HTH_XRE"/>
    <property type="match status" value="1"/>
</dbReference>
<evidence type="ECO:0000256" key="1">
    <source>
        <dbReference type="SAM" id="MobiDB-lite"/>
    </source>
</evidence>
<comment type="caution">
    <text evidence="3">The sequence shown here is derived from an EMBL/GenBank/DDBJ whole genome shotgun (WGS) entry which is preliminary data.</text>
</comment>
<dbReference type="Proteomes" id="UP001500842">
    <property type="component" value="Unassembled WGS sequence"/>
</dbReference>
<dbReference type="EMBL" id="BAAAOR010000023">
    <property type="protein sequence ID" value="GAA1520503.1"/>
    <property type="molecule type" value="Genomic_DNA"/>
</dbReference>
<keyword evidence="4" id="KW-1185">Reference proteome</keyword>
<evidence type="ECO:0000259" key="2">
    <source>
        <dbReference type="PROSITE" id="PS50943"/>
    </source>
</evidence>
<dbReference type="InterPro" id="IPR010982">
    <property type="entry name" value="Lambda_DNA-bd_dom_sf"/>
</dbReference>
<proteinExistence type="predicted"/>
<feature type="domain" description="HTH cro/C1-type" evidence="2">
    <location>
        <begin position="6"/>
        <end position="49"/>
    </location>
</feature>
<organism evidence="3 4">
    <name type="scientific">Nocardioides humi</name>
    <dbReference type="NCBI Taxonomy" id="449461"/>
    <lineage>
        <taxon>Bacteria</taxon>
        <taxon>Bacillati</taxon>
        <taxon>Actinomycetota</taxon>
        <taxon>Actinomycetes</taxon>
        <taxon>Propionibacteriales</taxon>
        <taxon>Nocardioidaceae</taxon>
        <taxon>Nocardioides</taxon>
    </lineage>
</organism>
<accession>A0ABN2AJP3</accession>